<proteinExistence type="predicted"/>
<sequence length="101" mass="11365">MRGIVTRQDGDTATFPDIPTNSISVLASETNAKAEQSPIFWMRIVRPKGMRGEPNVIVGRLPYCLSTRLHIEFERRLILSVAKTVDAFNKNIAGHYAEYSE</sequence>
<reference evidence="1" key="1">
    <citation type="submission" date="2022-11" db="EMBL/GenBank/DDBJ databases">
        <title>Genome Sequence of Boeremia exigua.</title>
        <authorList>
            <person name="Buettner E."/>
        </authorList>
    </citation>
    <scope>NUCLEOTIDE SEQUENCE</scope>
    <source>
        <strain evidence="1">CU02</strain>
    </source>
</reference>
<evidence type="ECO:0000313" key="2">
    <source>
        <dbReference type="Proteomes" id="UP001153331"/>
    </source>
</evidence>
<dbReference type="EMBL" id="JAPHNI010000043">
    <property type="protein sequence ID" value="KAJ8117724.1"/>
    <property type="molecule type" value="Genomic_DNA"/>
</dbReference>
<evidence type="ECO:0000313" key="1">
    <source>
        <dbReference type="EMBL" id="KAJ8117724.1"/>
    </source>
</evidence>
<comment type="caution">
    <text evidence="1">The sequence shown here is derived from an EMBL/GenBank/DDBJ whole genome shotgun (WGS) entry which is preliminary data.</text>
</comment>
<organism evidence="1 2">
    <name type="scientific">Boeremia exigua</name>
    <dbReference type="NCBI Taxonomy" id="749465"/>
    <lineage>
        <taxon>Eukaryota</taxon>
        <taxon>Fungi</taxon>
        <taxon>Dikarya</taxon>
        <taxon>Ascomycota</taxon>
        <taxon>Pezizomycotina</taxon>
        <taxon>Dothideomycetes</taxon>
        <taxon>Pleosporomycetidae</taxon>
        <taxon>Pleosporales</taxon>
        <taxon>Pleosporineae</taxon>
        <taxon>Didymellaceae</taxon>
        <taxon>Boeremia</taxon>
    </lineage>
</organism>
<name>A0ACC2IR95_9PLEO</name>
<gene>
    <name evidence="1" type="ORF">OPT61_g1142</name>
</gene>
<dbReference type="Proteomes" id="UP001153331">
    <property type="component" value="Unassembled WGS sequence"/>
</dbReference>
<protein>
    <submittedName>
        <fullName evidence="1">Uncharacterized protein</fullName>
    </submittedName>
</protein>
<accession>A0ACC2IR95</accession>
<keyword evidence="2" id="KW-1185">Reference proteome</keyword>